<protein>
    <submittedName>
        <fullName evidence="1">Putative TPR repeat methyltransferase</fullName>
    </submittedName>
</protein>
<dbReference type="RefSeq" id="WP_184755460.1">
    <property type="nucleotide sequence ID" value="NZ_BAABEK010000097.1"/>
</dbReference>
<keyword evidence="2" id="KW-1185">Reference proteome</keyword>
<reference evidence="1 2" key="1">
    <citation type="submission" date="2020-08" db="EMBL/GenBank/DDBJ databases">
        <title>Sequencing the genomes of 1000 actinobacteria strains.</title>
        <authorList>
            <person name="Klenk H.-P."/>
        </authorList>
    </citation>
    <scope>NUCLEOTIDE SEQUENCE [LARGE SCALE GENOMIC DNA]</scope>
    <source>
        <strain evidence="1 2">DSM 43023</strain>
    </source>
</reference>
<dbReference type="InterPro" id="IPR011990">
    <property type="entry name" value="TPR-like_helical_dom_sf"/>
</dbReference>
<sequence>MHPEGEARAAITPSPYSGRLTEVGHGALEPRAWFRFGVMVMRRGDFADAEAAWRRVPQVARDAYAAATCAPWIMHRDVAQAEASFRWVLELAESTREALRSA</sequence>
<keyword evidence="1" id="KW-0808">Transferase</keyword>
<dbReference type="SUPFAM" id="SSF48452">
    <property type="entry name" value="TPR-like"/>
    <property type="match status" value="1"/>
</dbReference>
<dbReference type="AlphaFoldDB" id="A0A7W7RWJ4"/>
<keyword evidence="1" id="KW-0489">Methyltransferase</keyword>
<name>A0A7W7RWJ4_9ACTN</name>
<proteinExistence type="predicted"/>
<dbReference type="GO" id="GO:0008168">
    <property type="term" value="F:methyltransferase activity"/>
    <property type="evidence" value="ECO:0007669"/>
    <property type="project" value="UniProtKB-KW"/>
</dbReference>
<evidence type="ECO:0000313" key="1">
    <source>
        <dbReference type="EMBL" id="MBB4939485.1"/>
    </source>
</evidence>
<accession>A0A7W7RWJ4</accession>
<comment type="caution">
    <text evidence="1">The sequence shown here is derived from an EMBL/GenBank/DDBJ whole genome shotgun (WGS) entry which is preliminary data.</text>
</comment>
<dbReference type="GO" id="GO:0032259">
    <property type="term" value="P:methylation"/>
    <property type="evidence" value="ECO:0007669"/>
    <property type="project" value="UniProtKB-KW"/>
</dbReference>
<evidence type="ECO:0000313" key="2">
    <source>
        <dbReference type="Proteomes" id="UP000534286"/>
    </source>
</evidence>
<gene>
    <name evidence="1" type="ORF">FHR32_003790</name>
</gene>
<dbReference type="Proteomes" id="UP000534286">
    <property type="component" value="Unassembled WGS sequence"/>
</dbReference>
<dbReference type="EMBL" id="JACHJU010000001">
    <property type="protein sequence ID" value="MBB4939485.1"/>
    <property type="molecule type" value="Genomic_DNA"/>
</dbReference>
<organism evidence="1 2">
    <name type="scientific">Streptosporangium album</name>
    <dbReference type="NCBI Taxonomy" id="47479"/>
    <lineage>
        <taxon>Bacteria</taxon>
        <taxon>Bacillati</taxon>
        <taxon>Actinomycetota</taxon>
        <taxon>Actinomycetes</taxon>
        <taxon>Streptosporangiales</taxon>
        <taxon>Streptosporangiaceae</taxon>
        <taxon>Streptosporangium</taxon>
    </lineage>
</organism>